<dbReference type="Proteomes" id="UP000228593">
    <property type="component" value="Unassembled WGS sequence"/>
</dbReference>
<proteinExistence type="predicted"/>
<dbReference type="EMBL" id="PDOB01000034">
    <property type="protein sequence ID" value="PIL38523.1"/>
    <property type="molecule type" value="Genomic_DNA"/>
</dbReference>
<dbReference type="RefSeq" id="WP_099917242.1">
    <property type="nucleotide sequence ID" value="NZ_BMHS01000006.1"/>
</dbReference>
<accession>A0A2G8SXT9</accession>
<sequence length="69" mass="7880">MTVRPVRKDGLEEPVEWSQPQYDKAATAKLIELFRTFSPVKFILFNDANIAFVKPAGRHDDHFHVALIG</sequence>
<dbReference type="AlphaFoldDB" id="A0A2G8SXT9"/>
<name>A0A2G8SXT9_9BURK</name>
<evidence type="ECO:0000313" key="2">
    <source>
        <dbReference type="Proteomes" id="UP000228593"/>
    </source>
</evidence>
<dbReference type="OrthoDB" id="8756136at2"/>
<organism evidence="1 2">
    <name type="scientific">Massilia psychrophila</name>
    <dbReference type="NCBI Taxonomy" id="1603353"/>
    <lineage>
        <taxon>Bacteria</taxon>
        <taxon>Pseudomonadati</taxon>
        <taxon>Pseudomonadota</taxon>
        <taxon>Betaproteobacteria</taxon>
        <taxon>Burkholderiales</taxon>
        <taxon>Oxalobacteraceae</taxon>
        <taxon>Telluria group</taxon>
        <taxon>Massilia</taxon>
    </lineage>
</organism>
<evidence type="ECO:0000313" key="1">
    <source>
        <dbReference type="EMBL" id="PIL38523.1"/>
    </source>
</evidence>
<gene>
    <name evidence="1" type="ORF">CR103_17540</name>
</gene>
<protein>
    <submittedName>
        <fullName evidence="1">Uncharacterized protein</fullName>
    </submittedName>
</protein>
<comment type="caution">
    <text evidence="1">The sequence shown here is derived from an EMBL/GenBank/DDBJ whole genome shotgun (WGS) entry which is preliminary data.</text>
</comment>
<reference evidence="1 2" key="1">
    <citation type="submission" date="2017-10" db="EMBL/GenBank/DDBJ databases">
        <title>Massilia psychrophilum sp. nov., a novel purple-pigmented bacterium isolated from Tianshan glacier, Xinjiang Municipality, China.</title>
        <authorList>
            <person name="Wang H."/>
        </authorList>
    </citation>
    <scope>NUCLEOTIDE SEQUENCE [LARGE SCALE GENOMIC DNA]</scope>
    <source>
        <strain evidence="1 2">JCM 30813</strain>
    </source>
</reference>
<keyword evidence="2" id="KW-1185">Reference proteome</keyword>